<keyword evidence="1" id="KW-0802">TPR repeat</keyword>
<proteinExistence type="predicted"/>
<feature type="compositionally biased region" description="Basic and acidic residues" evidence="3">
    <location>
        <begin position="12"/>
        <end position="22"/>
    </location>
</feature>
<accession>A0A2M7G1U9</accession>
<dbReference type="Proteomes" id="UP000231019">
    <property type="component" value="Unassembled WGS sequence"/>
</dbReference>
<dbReference type="InterPro" id="IPR011990">
    <property type="entry name" value="TPR-like_helical_dom_sf"/>
</dbReference>
<dbReference type="AlphaFoldDB" id="A0A2M7G1U9"/>
<evidence type="ECO:0000256" key="3">
    <source>
        <dbReference type="SAM" id="MobiDB-lite"/>
    </source>
</evidence>
<dbReference type="Gene3D" id="1.25.40.10">
    <property type="entry name" value="Tetratricopeptide repeat domain"/>
    <property type="match status" value="1"/>
</dbReference>
<dbReference type="PROSITE" id="PS50005">
    <property type="entry name" value="TPR"/>
    <property type="match status" value="1"/>
</dbReference>
<dbReference type="InterPro" id="IPR019734">
    <property type="entry name" value="TPR_rpt"/>
</dbReference>
<dbReference type="Pfam" id="PF14559">
    <property type="entry name" value="TPR_19"/>
    <property type="match status" value="1"/>
</dbReference>
<name>A0A2M7G1U9_9BACT</name>
<gene>
    <name evidence="4" type="ORF">COW36_16150</name>
</gene>
<evidence type="ECO:0000313" key="4">
    <source>
        <dbReference type="EMBL" id="PIW15735.1"/>
    </source>
</evidence>
<reference evidence="4 5" key="1">
    <citation type="submission" date="2017-09" db="EMBL/GenBank/DDBJ databases">
        <title>Depth-based differentiation of microbial function through sediment-hosted aquifers and enrichment of novel symbionts in the deep terrestrial subsurface.</title>
        <authorList>
            <person name="Probst A.J."/>
            <person name="Ladd B."/>
            <person name="Jarett J.K."/>
            <person name="Geller-Mcgrath D.E."/>
            <person name="Sieber C.M."/>
            <person name="Emerson J.B."/>
            <person name="Anantharaman K."/>
            <person name="Thomas B.C."/>
            <person name="Malmstrom R."/>
            <person name="Stieglmeier M."/>
            <person name="Klingl A."/>
            <person name="Woyke T."/>
            <person name="Ryan C.M."/>
            <person name="Banfield J.F."/>
        </authorList>
    </citation>
    <scope>NUCLEOTIDE SEQUENCE [LARGE SCALE GENOMIC DNA]</scope>
    <source>
        <strain evidence="4">CG17_big_fil_post_rev_8_21_14_2_50_48_46</strain>
    </source>
</reference>
<comment type="caution">
    <text evidence="4">The sequence shown here is derived from an EMBL/GenBank/DDBJ whole genome shotgun (WGS) entry which is preliminary data.</text>
</comment>
<keyword evidence="2" id="KW-0175">Coiled coil</keyword>
<organism evidence="4 5">
    <name type="scientific">bacterium (Candidatus Blackallbacteria) CG17_big_fil_post_rev_8_21_14_2_50_48_46</name>
    <dbReference type="NCBI Taxonomy" id="2014261"/>
    <lineage>
        <taxon>Bacteria</taxon>
        <taxon>Candidatus Blackallbacteria</taxon>
    </lineage>
</organism>
<sequence length="321" mass="36801">MDFEQISKIQKTRQDLEKKRQENAEKALENAFQKMAEAFEQSHPSKKKACLLDACEAFAEALKQQRSNPEIYIGMAYLLITLHEHAQALNYLQEAERLAPQHPDIHKMRDYLAHRPQTNKTQPQAHALVSASLSPLQKQASENLSEADFDRLYEETETQLQTLLKAIQAEKMPLRATLEIAQTPDLKNRYQHYLEQTNILKSDLDLLDQEFEISELEQNFSLLNIFLKRCQKLLSESAELLCLYTDLKALLGRVTAQLKSLTAPNTPLPDCESLLDQCDSLADRLDELENKGYELTALLAVYEKIVESLEDLQNNLDELNT</sequence>
<evidence type="ECO:0000256" key="1">
    <source>
        <dbReference type="PROSITE-ProRule" id="PRU00339"/>
    </source>
</evidence>
<evidence type="ECO:0000256" key="2">
    <source>
        <dbReference type="SAM" id="Coils"/>
    </source>
</evidence>
<evidence type="ECO:0000313" key="5">
    <source>
        <dbReference type="Proteomes" id="UP000231019"/>
    </source>
</evidence>
<feature type="repeat" description="TPR" evidence="1">
    <location>
        <begin position="69"/>
        <end position="102"/>
    </location>
</feature>
<protein>
    <submittedName>
        <fullName evidence="4">Uncharacterized protein</fullName>
    </submittedName>
</protein>
<dbReference type="EMBL" id="PFFQ01000046">
    <property type="protein sequence ID" value="PIW15735.1"/>
    <property type="molecule type" value="Genomic_DNA"/>
</dbReference>
<feature type="region of interest" description="Disordered" evidence="3">
    <location>
        <begin position="1"/>
        <end position="22"/>
    </location>
</feature>
<dbReference type="SUPFAM" id="SSF48452">
    <property type="entry name" value="TPR-like"/>
    <property type="match status" value="1"/>
</dbReference>
<feature type="coiled-coil region" evidence="2">
    <location>
        <begin position="271"/>
        <end position="315"/>
    </location>
</feature>